<gene>
    <name evidence="2" type="ORF">Bhyg_12377</name>
</gene>
<evidence type="ECO:0000313" key="2">
    <source>
        <dbReference type="EMBL" id="KAJ6639630.1"/>
    </source>
</evidence>
<protein>
    <submittedName>
        <fullName evidence="2">Uncharacterized protein</fullName>
    </submittedName>
</protein>
<evidence type="ECO:0000256" key="1">
    <source>
        <dbReference type="SAM" id="Phobius"/>
    </source>
</evidence>
<keyword evidence="1" id="KW-0812">Transmembrane</keyword>
<feature type="transmembrane region" description="Helical" evidence="1">
    <location>
        <begin position="94"/>
        <end position="116"/>
    </location>
</feature>
<keyword evidence="1" id="KW-1133">Transmembrane helix</keyword>
<proteinExistence type="predicted"/>
<feature type="transmembrane region" description="Helical" evidence="1">
    <location>
        <begin position="216"/>
        <end position="239"/>
    </location>
</feature>
<organism evidence="2 3">
    <name type="scientific">Pseudolycoriella hygida</name>
    <dbReference type="NCBI Taxonomy" id="35572"/>
    <lineage>
        <taxon>Eukaryota</taxon>
        <taxon>Metazoa</taxon>
        <taxon>Ecdysozoa</taxon>
        <taxon>Arthropoda</taxon>
        <taxon>Hexapoda</taxon>
        <taxon>Insecta</taxon>
        <taxon>Pterygota</taxon>
        <taxon>Neoptera</taxon>
        <taxon>Endopterygota</taxon>
        <taxon>Diptera</taxon>
        <taxon>Nematocera</taxon>
        <taxon>Sciaroidea</taxon>
        <taxon>Sciaridae</taxon>
        <taxon>Pseudolycoriella</taxon>
    </lineage>
</organism>
<name>A0A9Q0RZ89_9DIPT</name>
<feature type="transmembrane region" description="Helical" evidence="1">
    <location>
        <begin position="279"/>
        <end position="302"/>
    </location>
</feature>
<keyword evidence="3" id="KW-1185">Reference proteome</keyword>
<sequence>MVVSNNSMLRNNIPMKKSQYFAMQDLPTTYWRTNFMLCCLPLIAWGIPTHLIFRRRQIETTKEWLTFLCPCSSPCSSLLTFVLVLLTIAYNCTFVYMIGYFFYVLLFTGELDAQFVECGIQILRNLPIIVPLNIFWIKGYSVRNCVASFDKFTLSISTIDTNGAIIKPPPGCRVKMFLVYIILIVAHVLHFLIQSYSTDISTLPNKSPTQTVWSVVFEYSTAILLTMIFPIYCTFCWAVNYQLNLFFEYVKVLISTQAAPKYEHFDEFKRCYRKIADDIMFVNQMFAIYLSVIFLIVGQLIFGELENLGMRLINIVMEIFTKDEETGSKAQTQALSLPEIRMMVGACIILLCYFGLFGFTFWQAVLVNDNVRYLHVWINDFVSEPVSRIPTDLYEAFTLLKWYIHSRLEQERPALLNIMAVNLVPFLAARLRQYRVRH</sequence>
<dbReference type="Proteomes" id="UP001151699">
    <property type="component" value="Chromosome X"/>
</dbReference>
<reference evidence="2" key="1">
    <citation type="submission" date="2022-07" db="EMBL/GenBank/DDBJ databases">
        <authorList>
            <person name="Trinca V."/>
            <person name="Uliana J.V.C."/>
            <person name="Torres T.T."/>
            <person name="Ward R.J."/>
            <person name="Monesi N."/>
        </authorList>
    </citation>
    <scope>NUCLEOTIDE SEQUENCE</scope>
    <source>
        <strain evidence="2">HSMRA1968</strain>
        <tissue evidence="2">Whole embryos</tissue>
    </source>
</reference>
<evidence type="ECO:0000313" key="3">
    <source>
        <dbReference type="Proteomes" id="UP001151699"/>
    </source>
</evidence>
<keyword evidence="1" id="KW-0472">Membrane</keyword>
<accession>A0A9Q0RZ89</accession>
<comment type="caution">
    <text evidence="2">The sequence shown here is derived from an EMBL/GenBank/DDBJ whole genome shotgun (WGS) entry which is preliminary data.</text>
</comment>
<dbReference type="OrthoDB" id="8249516at2759"/>
<dbReference type="EMBL" id="WJQU01000003">
    <property type="protein sequence ID" value="KAJ6639630.1"/>
    <property type="molecule type" value="Genomic_DNA"/>
</dbReference>
<dbReference type="AlphaFoldDB" id="A0A9Q0RZ89"/>
<feature type="transmembrane region" description="Helical" evidence="1">
    <location>
        <begin position="177"/>
        <end position="196"/>
    </location>
</feature>
<feature type="transmembrane region" description="Helical" evidence="1">
    <location>
        <begin position="33"/>
        <end position="53"/>
    </location>
</feature>
<feature type="transmembrane region" description="Helical" evidence="1">
    <location>
        <begin position="342"/>
        <end position="362"/>
    </location>
</feature>